<dbReference type="RefSeq" id="WP_069238887.1">
    <property type="nucleotide sequence ID" value="NZ_CP013420.1"/>
</dbReference>
<dbReference type="AlphaFoldDB" id="A0A1B4LBQ3"/>
<evidence type="ECO:0000313" key="1">
    <source>
        <dbReference type="EMBL" id="AOJ74625.1"/>
    </source>
</evidence>
<name>A0A1B4LBQ3_9BURK</name>
<sequence length="270" mass="31101">MRYFTTTDVGQSIRKAFGGYTHILVNRGYTTIKPVFFKSASIADLPVYVWAWWDRASDGQLGKWRDRGGVLLDRYTYSDRAGPADVLVFVECPMTMDRLTRSHVNTSEYTVIPVPHTWRVHEECIDLRTPRVEDLRAIWSACRGQRLTDEQLEVETGIPRQRVTYMRKSLKPVEEWELRPRLAPDAPGLVPAWDWIGSGRTESKKVAREEGHKAAIKQMARLGHISLTKWQVYSSDEPDWDLLERKRLQAIANLAEVRSLVESLPDHLQA</sequence>
<protein>
    <submittedName>
        <fullName evidence="1">Uncharacterized protein</fullName>
    </submittedName>
</protein>
<gene>
    <name evidence="1" type="ORF">WJ35_05780</name>
</gene>
<dbReference type="Proteomes" id="UP000243680">
    <property type="component" value="Chromosome 1"/>
</dbReference>
<dbReference type="EMBL" id="CP013420">
    <property type="protein sequence ID" value="AOJ74625.1"/>
    <property type="molecule type" value="Genomic_DNA"/>
</dbReference>
<accession>A0A1B4LBQ3</accession>
<reference evidence="1 2" key="1">
    <citation type="submission" date="2015-12" db="EMBL/GenBank/DDBJ databases">
        <title>Diversity of Burkholderia near neighbor genomes.</title>
        <authorList>
            <person name="Sahl J."/>
            <person name="Wagner D."/>
            <person name="Keim P."/>
        </authorList>
    </citation>
    <scope>NUCLEOTIDE SEQUENCE [LARGE SCALE GENOMIC DNA]</scope>
    <source>
        <strain evidence="1 2">MSMB0783</strain>
    </source>
</reference>
<organism evidence="1 2">
    <name type="scientific">Burkholderia ubonensis</name>
    <dbReference type="NCBI Taxonomy" id="101571"/>
    <lineage>
        <taxon>Bacteria</taxon>
        <taxon>Pseudomonadati</taxon>
        <taxon>Pseudomonadota</taxon>
        <taxon>Betaproteobacteria</taxon>
        <taxon>Burkholderiales</taxon>
        <taxon>Burkholderiaceae</taxon>
        <taxon>Burkholderia</taxon>
        <taxon>Burkholderia cepacia complex</taxon>
    </lineage>
</organism>
<evidence type="ECO:0000313" key="2">
    <source>
        <dbReference type="Proteomes" id="UP000243680"/>
    </source>
</evidence>
<proteinExistence type="predicted"/>